<comment type="pathway">
    <text evidence="1">Pyrimidine metabolism; dTTP biosynthesis.</text>
</comment>
<dbReference type="Gene3D" id="3.30.1360.170">
    <property type="match status" value="1"/>
</dbReference>
<dbReference type="GO" id="GO:0004799">
    <property type="term" value="F:thymidylate synthase activity"/>
    <property type="evidence" value="ECO:0007669"/>
    <property type="project" value="TreeGrafter"/>
</dbReference>
<dbReference type="Proteomes" id="UP000177111">
    <property type="component" value="Unassembled WGS sequence"/>
</dbReference>
<dbReference type="Pfam" id="PF02511">
    <property type="entry name" value="Thy1"/>
    <property type="match status" value="1"/>
</dbReference>
<comment type="catalytic activity">
    <reaction evidence="1">
        <text>dUMP + (6R)-5,10-methylene-5,6,7,8-tetrahydrofolate + NADPH + H(+) = dTMP + (6S)-5,6,7,8-tetrahydrofolate + NADP(+)</text>
        <dbReference type="Rhea" id="RHEA:29043"/>
        <dbReference type="ChEBI" id="CHEBI:15378"/>
        <dbReference type="ChEBI" id="CHEBI:15636"/>
        <dbReference type="ChEBI" id="CHEBI:57453"/>
        <dbReference type="ChEBI" id="CHEBI:57783"/>
        <dbReference type="ChEBI" id="CHEBI:58349"/>
        <dbReference type="ChEBI" id="CHEBI:63528"/>
        <dbReference type="ChEBI" id="CHEBI:246422"/>
        <dbReference type="EC" id="2.1.1.148"/>
    </reaction>
</comment>
<feature type="binding site" evidence="1">
    <location>
        <position position="217"/>
    </location>
    <ligand>
        <name>dUMP</name>
        <dbReference type="ChEBI" id="CHEBI:246422"/>
        <note>ligand shared between dimeric partners</note>
    </ligand>
</feature>
<sequence>MAMIEEQLPDRIFENPGVTLRPISEGAEKWLYRPIQCLDHGFVYLVDYTGTDLSVVDAARVSYGQGTKSVNTAEGLIRYLRRHVHTSPSEMVEVKFHCKMPIVVARQWVRHRTANINEYSGRYSEMLDEFYLPALDDIKAQAKDNKQGRGDELPLDIRQEVRTRFAEGYRRQYEDYKWFLDVGVAKEIARLGLPVANYTQWYWKIDLHNLMHFLRLRLDSHAQYEIRVYGEAMARIIKDAFPLSFGAFEDYQLHAISFSRLELDVLNANQWPMSRIKADRVVSAGIANKREQAEFIAKLQKLNFVL</sequence>
<dbReference type="GO" id="GO:0032259">
    <property type="term" value="P:methylation"/>
    <property type="evidence" value="ECO:0007669"/>
    <property type="project" value="UniProtKB-KW"/>
</dbReference>
<reference evidence="2 3" key="1">
    <citation type="journal article" date="2016" name="Nat. Commun.">
        <title>Thousands of microbial genomes shed light on interconnected biogeochemical processes in an aquifer system.</title>
        <authorList>
            <person name="Anantharaman K."/>
            <person name="Brown C.T."/>
            <person name="Hug L.A."/>
            <person name="Sharon I."/>
            <person name="Castelle C.J."/>
            <person name="Probst A.J."/>
            <person name="Thomas B.C."/>
            <person name="Singh A."/>
            <person name="Wilkins M.J."/>
            <person name="Karaoz U."/>
            <person name="Brodie E.L."/>
            <person name="Williams K.H."/>
            <person name="Hubbard S.S."/>
            <person name="Banfield J.F."/>
        </authorList>
    </citation>
    <scope>NUCLEOTIDE SEQUENCE [LARGE SCALE GENOMIC DNA]</scope>
</reference>
<keyword evidence="1" id="KW-0808">Transferase</keyword>
<keyword evidence="1" id="KW-0285">Flavoprotein</keyword>
<protein>
    <recommendedName>
        <fullName evidence="1">Flavin-dependent thymidylate synthase</fullName>
        <shortName evidence="1">FDTS</shortName>
        <ecNumber evidence="1">2.1.1.148</ecNumber>
    </recommendedName>
    <alternativeName>
        <fullName evidence="1">FAD-dependent thymidylate synthase</fullName>
    </alternativeName>
    <alternativeName>
        <fullName evidence="1">Thymidylate synthase ThyX</fullName>
        <shortName evidence="1">TS</shortName>
        <shortName evidence="1">TSase</shortName>
    </alternativeName>
</protein>
<comment type="caution">
    <text evidence="2">The sequence shown here is derived from an EMBL/GenBank/DDBJ whole genome shotgun (WGS) entry which is preliminary data.</text>
</comment>
<feature type="binding site" description="in other chain" evidence="1">
    <location>
        <begin position="118"/>
        <end position="122"/>
    </location>
    <ligand>
        <name>dUMP</name>
        <dbReference type="ChEBI" id="CHEBI:246422"/>
        <note>ligand shared between dimeric partners</note>
    </ligand>
</feature>
<dbReference type="InterPro" id="IPR003669">
    <property type="entry name" value="Thymidylate_synthase_ThyX"/>
</dbReference>
<dbReference type="GO" id="GO:0050797">
    <property type="term" value="F:thymidylate synthase (FAD) activity"/>
    <property type="evidence" value="ECO:0007669"/>
    <property type="project" value="UniProtKB-UniRule"/>
</dbReference>
<dbReference type="HAMAP" id="MF_01408">
    <property type="entry name" value="ThyX"/>
    <property type="match status" value="1"/>
</dbReference>
<feature type="binding site" evidence="1">
    <location>
        <position position="212"/>
    </location>
    <ligand>
        <name>FAD</name>
        <dbReference type="ChEBI" id="CHEBI:57692"/>
        <note>ligand shared between neighboring subunits</note>
    </ligand>
</feature>
<feature type="binding site" evidence="1">
    <location>
        <begin position="206"/>
        <end position="208"/>
    </location>
    <ligand>
        <name>FAD</name>
        <dbReference type="ChEBI" id="CHEBI:57692"/>
        <note>ligand shared between neighboring subunits</note>
    </ligand>
</feature>
<dbReference type="GO" id="GO:0006231">
    <property type="term" value="P:dTMP biosynthetic process"/>
    <property type="evidence" value="ECO:0007669"/>
    <property type="project" value="UniProtKB-UniRule"/>
</dbReference>
<dbReference type="EC" id="2.1.1.148" evidence="1"/>
<evidence type="ECO:0000256" key="1">
    <source>
        <dbReference type="HAMAP-Rule" id="MF_01408"/>
    </source>
</evidence>
<feature type="binding site" description="in other chain" evidence="1">
    <location>
        <position position="190"/>
    </location>
    <ligand>
        <name>dUMP</name>
        <dbReference type="ChEBI" id="CHEBI:246422"/>
        <note>ligand shared between dimeric partners</note>
    </ligand>
</feature>
<evidence type="ECO:0000313" key="3">
    <source>
        <dbReference type="Proteomes" id="UP000177111"/>
    </source>
</evidence>
<name>A0A1F8H0G6_9BACT</name>
<comment type="subunit">
    <text evidence="1">Homotetramer.</text>
</comment>
<dbReference type="CDD" id="cd20175">
    <property type="entry name" value="ThyX"/>
    <property type="match status" value="1"/>
</dbReference>
<organism evidence="2 3">
    <name type="scientific">Candidatus Yanofskybacteria bacterium RIFCSPLOWO2_02_FULL_44_18</name>
    <dbReference type="NCBI Taxonomy" id="1802705"/>
    <lineage>
        <taxon>Bacteria</taxon>
        <taxon>Candidatus Yanofskyibacteriota</taxon>
    </lineage>
</organism>
<dbReference type="NCBIfam" id="TIGR02170">
    <property type="entry name" value="thyX"/>
    <property type="match status" value="1"/>
</dbReference>
<keyword evidence="1" id="KW-0545">Nucleotide biosynthesis</keyword>
<feature type="binding site" evidence="1">
    <location>
        <begin position="110"/>
        <end position="112"/>
    </location>
    <ligand>
        <name>FAD</name>
        <dbReference type="ChEBI" id="CHEBI:57692"/>
        <note>ligand shared between neighboring subunits</note>
    </ligand>
</feature>
<gene>
    <name evidence="1" type="primary">thyX</name>
    <name evidence="2" type="ORF">A3I96_02625</name>
</gene>
<dbReference type="SUPFAM" id="SSF69796">
    <property type="entry name" value="Thymidylate synthase-complementing protein Thy1"/>
    <property type="match status" value="1"/>
</dbReference>
<dbReference type="GO" id="GO:0006235">
    <property type="term" value="P:dTTP biosynthetic process"/>
    <property type="evidence" value="ECO:0007669"/>
    <property type="project" value="UniProtKB-UniRule"/>
</dbReference>
<dbReference type="PANTHER" id="PTHR34934">
    <property type="entry name" value="FLAVIN-DEPENDENT THYMIDYLATE SYNTHASE"/>
    <property type="match status" value="1"/>
</dbReference>
<feature type="binding site" evidence="1">
    <location>
        <position position="118"/>
    </location>
    <ligand>
        <name>FAD</name>
        <dbReference type="ChEBI" id="CHEBI:57692"/>
        <note>ligand shared between neighboring subunits</note>
    </ligand>
</feature>
<dbReference type="PANTHER" id="PTHR34934:SF1">
    <property type="entry name" value="FLAVIN-DEPENDENT THYMIDYLATE SYNTHASE"/>
    <property type="match status" value="1"/>
</dbReference>
<comment type="function">
    <text evidence="1">Catalyzes the reductive methylation of 2'-deoxyuridine-5'-monophosphate (dUMP) to 2'-deoxythymidine-5'-monophosphate (dTMP) while utilizing 5,10-methylenetetrahydrofolate (mTHF) as the methyl donor, and NADPH and FADH(2) as the reductant.</text>
</comment>
<dbReference type="EMBL" id="MGKT01000006">
    <property type="protein sequence ID" value="OGN31162.1"/>
    <property type="molecule type" value="Genomic_DNA"/>
</dbReference>
<feature type="binding site" evidence="1">
    <location>
        <position position="87"/>
    </location>
    <ligand>
        <name>FAD</name>
        <dbReference type="ChEBI" id="CHEBI:57692"/>
        <note>ligand shared between neighboring subunits</note>
    </ligand>
</feature>
<evidence type="ECO:0000313" key="2">
    <source>
        <dbReference type="EMBL" id="OGN31162.1"/>
    </source>
</evidence>
<keyword evidence="1" id="KW-0489">Methyltransferase</keyword>
<comment type="cofactor">
    <cofactor evidence="1">
        <name>FAD</name>
        <dbReference type="ChEBI" id="CHEBI:57692"/>
    </cofactor>
    <text evidence="1">Binds 4 FAD per tetramer. Each FAD binding site is formed by three monomers.</text>
</comment>
<dbReference type="UniPathway" id="UPA00575"/>
<dbReference type="InterPro" id="IPR036098">
    <property type="entry name" value="Thymidylate_synthase_ThyX_sf"/>
</dbReference>
<dbReference type="GO" id="GO:0070402">
    <property type="term" value="F:NADPH binding"/>
    <property type="evidence" value="ECO:0007669"/>
    <property type="project" value="TreeGrafter"/>
</dbReference>
<comment type="similarity">
    <text evidence="1">Belongs to the thymidylate synthase ThyX family.</text>
</comment>
<dbReference type="GO" id="GO:0050660">
    <property type="term" value="F:flavin adenine dinucleotide binding"/>
    <property type="evidence" value="ECO:0007669"/>
    <property type="project" value="UniProtKB-UniRule"/>
</dbReference>
<dbReference type="AlphaFoldDB" id="A0A1F8H0G6"/>
<proteinExistence type="inferred from homology"/>
<accession>A0A1F8H0G6</accession>
<feature type="active site" description="Involved in ionization of N3 of dUMP, leading to its activation" evidence="1">
    <location>
        <position position="217"/>
    </location>
</feature>
<dbReference type="PROSITE" id="PS51331">
    <property type="entry name" value="THYX"/>
    <property type="match status" value="1"/>
</dbReference>
<keyword evidence="1" id="KW-0521">NADP</keyword>
<feature type="binding site" evidence="1">
    <location>
        <begin position="107"/>
        <end position="110"/>
    </location>
    <ligand>
        <name>dUMP</name>
        <dbReference type="ChEBI" id="CHEBI:246422"/>
        <note>ligand shared between dimeric partners</note>
    </ligand>
</feature>
<keyword evidence="1" id="KW-0274">FAD</keyword>